<feature type="region of interest" description="Disordered" evidence="3">
    <location>
        <begin position="1"/>
        <end position="41"/>
    </location>
</feature>
<protein>
    <recommendedName>
        <fullName evidence="4">SHSP domain-containing protein</fullName>
    </recommendedName>
</protein>
<proteinExistence type="inferred from homology"/>
<dbReference type="InterPro" id="IPR002068">
    <property type="entry name" value="A-crystallin/Hsp20_dom"/>
</dbReference>
<evidence type="ECO:0000256" key="3">
    <source>
        <dbReference type="SAM" id="MobiDB-lite"/>
    </source>
</evidence>
<dbReference type="PROSITE" id="PS01031">
    <property type="entry name" value="SHSP"/>
    <property type="match status" value="1"/>
</dbReference>
<feature type="compositionally biased region" description="Basic residues" evidence="3">
    <location>
        <begin position="1"/>
        <end position="13"/>
    </location>
</feature>
<dbReference type="Pfam" id="PF00011">
    <property type="entry name" value="HSP20"/>
    <property type="match status" value="1"/>
</dbReference>
<sequence length="159" mass="18164">MFGNKKEKHRKGKPEHFFDAAESASPDGKHSLAELTDRDPEWIDEQDEDGQLAVDVYEEGNHIIVKSTIAGIEPEDIDISLVNDMLTIRGERKQERTQYERDYFFQECYWGAFSRSIILPVEVDIKKIDATIKNGILTITLPKVESKPKKAIKVKGEDT</sequence>
<dbReference type="PANTHER" id="PTHR11527">
    <property type="entry name" value="HEAT-SHOCK PROTEIN 20 FAMILY MEMBER"/>
    <property type="match status" value="1"/>
</dbReference>
<dbReference type="AlphaFoldDB" id="A0A1G2BKQ3"/>
<dbReference type="Gene3D" id="2.60.40.790">
    <property type="match status" value="1"/>
</dbReference>
<organism evidence="5 6">
    <name type="scientific">Candidatus Komeilibacteria bacterium RIFCSPHIGHO2_01_FULL_52_14</name>
    <dbReference type="NCBI Taxonomy" id="1798549"/>
    <lineage>
        <taxon>Bacteria</taxon>
        <taxon>Candidatus Komeiliibacteriota</taxon>
    </lineage>
</organism>
<dbReference type="SUPFAM" id="SSF49764">
    <property type="entry name" value="HSP20-like chaperones"/>
    <property type="match status" value="1"/>
</dbReference>
<name>A0A1G2BKQ3_9BACT</name>
<dbReference type="EMBL" id="MHKK01000023">
    <property type="protein sequence ID" value="OGY89818.1"/>
    <property type="molecule type" value="Genomic_DNA"/>
</dbReference>
<dbReference type="Proteomes" id="UP000177817">
    <property type="component" value="Unassembled WGS sequence"/>
</dbReference>
<reference evidence="5 6" key="1">
    <citation type="journal article" date="2016" name="Nat. Commun.">
        <title>Thousands of microbial genomes shed light on interconnected biogeochemical processes in an aquifer system.</title>
        <authorList>
            <person name="Anantharaman K."/>
            <person name="Brown C.T."/>
            <person name="Hug L.A."/>
            <person name="Sharon I."/>
            <person name="Castelle C.J."/>
            <person name="Probst A.J."/>
            <person name="Thomas B.C."/>
            <person name="Singh A."/>
            <person name="Wilkins M.J."/>
            <person name="Karaoz U."/>
            <person name="Brodie E.L."/>
            <person name="Williams K.H."/>
            <person name="Hubbard S.S."/>
            <person name="Banfield J.F."/>
        </authorList>
    </citation>
    <scope>NUCLEOTIDE SEQUENCE [LARGE SCALE GENOMIC DNA]</scope>
</reference>
<gene>
    <name evidence="5" type="ORF">A2677_01130</name>
</gene>
<accession>A0A1G2BKQ3</accession>
<evidence type="ECO:0000256" key="2">
    <source>
        <dbReference type="RuleBase" id="RU003616"/>
    </source>
</evidence>
<comment type="similarity">
    <text evidence="1 2">Belongs to the small heat shock protein (HSP20) family.</text>
</comment>
<feature type="domain" description="SHSP" evidence="4">
    <location>
        <begin position="45"/>
        <end position="157"/>
    </location>
</feature>
<comment type="caution">
    <text evidence="5">The sequence shown here is derived from an EMBL/GenBank/DDBJ whole genome shotgun (WGS) entry which is preliminary data.</text>
</comment>
<feature type="compositionally biased region" description="Basic and acidic residues" evidence="3">
    <location>
        <begin position="27"/>
        <end position="41"/>
    </location>
</feature>
<dbReference type="InterPro" id="IPR031107">
    <property type="entry name" value="Small_HSP"/>
</dbReference>
<evidence type="ECO:0000256" key="1">
    <source>
        <dbReference type="PROSITE-ProRule" id="PRU00285"/>
    </source>
</evidence>
<evidence type="ECO:0000313" key="6">
    <source>
        <dbReference type="Proteomes" id="UP000177817"/>
    </source>
</evidence>
<evidence type="ECO:0000259" key="4">
    <source>
        <dbReference type="PROSITE" id="PS01031"/>
    </source>
</evidence>
<evidence type="ECO:0000313" key="5">
    <source>
        <dbReference type="EMBL" id="OGY89818.1"/>
    </source>
</evidence>
<dbReference type="CDD" id="cd06464">
    <property type="entry name" value="ACD_sHsps-like"/>
    <property type="match status" value="1"/>
</dbReference>
<dbReference type="InterPro" id="IPR008978">
    <property type="entry name" value="HSP20-like_chaperone"/>
</dbReference>